<dbReference type="GO" id="GO:0005886">
    <property type="term" value="C:plasma membrane"/>
    <property type="evidence" value="ECO:0007669"/>
    <property type="project" value="UniProtKB-SubCell"/>
</dbReference>
<dbReference type="Pfam" id="PF02687">
    <property type="entry name" value="FtsX"/>
    <property type="match status" value="1"/>
</dbReference>
<accession>A0A369ACZ4</accession>
<dbReference type="InterPro" id="IPR025857">
    <property type="entry name" value="MacB_PCD"/>
</dbReference>
<evidence type="ECO:0000313" key="11">
    <source>
        <dbReference type="Proteomes" id="UP000253517"/>
    </source>
</evidence>
<evidence type="ECO:0000256" key="3">
    <source>
        <dbReference type="ARBA" id="ARBA00022692"/>
    </source>
</evidence>
<evidence type="ECO:0000313" key="10">
    <source>
        <dbReference type="EMBL" id="RCX05294.1"/>
    </source>
</evidence>
<evidence type="ECO:0000256" key="2">
    <source>
        <dbReference type="ARBA" id="ARBA00022475"/>
    </source>
</evidence>
<feature type="transmembrane region" description="Helical" evidence="7">
    <location>
        <begin position="378"/>
        <end position="399"/>
    </location>
</feature>
<dbReference type="GO" id="GO:0022857">
    <property type="term" value="F:transmembrane transporter activity"/>
    <property type="evidence" value="ECO:0007669"/>
    <property type="project" value="TreeGrafter"/>
</dbReference>
<sequence>MESWIVFRENLVQSIKNIFSHRLRSVITMLIIAFGITALVGILTSTSAIEQTISGQFSRLGATTFTVQNRALNIQIGRRRNPVQVFPPITLIQARKLSAQLGEKDISSSVSYLATGTATLKRNSKKTNPNIAIWAAEGDYLLTAGYELAMGRYFTEQEMHRGSNEVIIGNEVQKLLFSEEENPLGRFIYIGSNRYRVIGVLKLKGASSGFGGDRSAIIPLTNARANYQRTSSTYAVNVLAPTAEALDGLIGEVTAIMRAIKKLKPDQPNNFEIIKSDSFAQILISNLRYVTLAATGIGLITLLGAAIALLNIMLVSVTERTREIGILKALGARKATIRQQFLTEAIVLTQMGGAAGILLGLAIGNLTAYLIGGTFTAPWQWILLAFVLCFVTGVLAGYYPANKAASLDPVEALRYE</sequence>
<evidence type="ECO:0000256" key="4">
    <source>
        <dbReference type="ARBA" id="ARBA00022989"/>
    </source>
</evidence>
<comment type="similarity">
    <text evidence="6">Belongs to the ABC-4 integral membrane protein family.</text>
</comment>
<dbReference type="PANTHER" id="PTHR30572">
    <property type="entry name" value="MEMBRANE COMPONENT OF TRANSPORTER-RELATED"/>
    <property type="match status" value="1"/>
</dbReference>
<feature type="transmembrane region" description="Helical" evidence="7">
    <location>
        <begin position="345"/>
        <end position="372"/>
    </location>
</feature>
<name>A0A369ACZ4_9FLAO</name>
<evidence type="ECO:0000259" key="8">
    <source>
        <dbReference type="Pfam" id="PF02687"/>
    </source>
</evidence>
<organism evidence="10 11">
    <name type="scientific">Schleiferia thermophila</name>
    <dbReference type="NCBI Taxonomy" id="884107"/>
    <lineage>
        <taxon>Bacteria</taxon>
        <taxon>Pseudomonadati</taxon>
        <taxon>Bacteroidota</taxon>
        <taxon>Flavobacteriia</taxon>
        <taxon>Flavobacteriales</taxon>
        <taxon>Schleiferiaceae</taxon>
        <taxon>Schleiferia</taxon>
    </lineage>
</organism>
<keyword evidence="3 7" id="KW-0812">Transmembrane</keyword>
<keyword evidence="4 7" id="KW-1133">Transmembrane helix</keyword>
<dbReference type="AlphaFoldDB" id="A0A369ACZ4"/>
<dbReference type="InterPro" id="IPR003838">
    <property type="entry name" value="ABC3_permease_C"/>
</dbReference>
<gene>
    <name evidence="10" type="ORF">DES35_101579</name>
</gene>
<comment type="caution">
    <text evidence="10">The sequence shown here is derived from an EMBL/GenBank/DDBJ whole genome shotgun (WGS) entry which is preliminary data.</text>
</comment>
<protein>
    <submittedName>
        <fullName evidence="10">Putative ABC transport system permease protein</fullName>
    </submittedName>
</protein>
<dbReference type="Pfam" id="PF12704">
    <property type="entry name" value="MacB_PCD"/>
    <property type="match status" value="1"/>
</dbReference>
<dbReference type="InterPro" id="IPR050250">
    <property type="entry name" value="Macrolide_Exporter_MacB"/>
</dbReference>
<keyword evidence="2" id="KW-1003">Cell membrane</keyword>
<feature type="transmembrane region" description="Helical" evidence="7">
    <location>
        <begin position="289"/>
        <end position="314"/>
    </location>
</feature>
<feature type="transmembrane region" description="Helical" evidence="7">
    <location>
        <begin position="26"/>
        <end position="49"/>
    </location>
</feature>
<feature type="domain" description="MacB-like periplasmic core" evidence="9">
    <location>
        <begin position="25"/>
        <end position="254"/>
    </location>
</feature>
<evidence type="ECO:0000259" key="9">
    <source>
        <dbReference type="Pfam" id="PF12704"/>
    </source>
</evidence>
<comment type="subcellular location">
    <subcellularLocation>
        <location evidence="1">Cell membrane</location>
        <topology evidence="1">Multi-pass membrane protein</topology>
    </subcellularLocation>
</comment>
<proteinExistence type="inferred from homology"/>
<evidence type="ECO:0000256" key="1">
    <source>
        <dbReference type="ARBA" id="ARBA00004651"/>
    </source>
</evidence>
<dbReference type="RefSeq" id="WP_037356931.1">
    <property type="nucleotide sequence ID" value="NZ_BHZF01000001.1"/>
</dbReference>
<evidence type="ECO:0000256" key="6">
    <source>
        <dbReference type="ARBA" id="ARBA00038076"/>
    </source>
</evidence>
<keyword evidence="11" id="KW-1185">Reference proteome</keyword>
<evidence type="ECO:0000256" key="7">
    <source>
        <dbReference type="SAM" id="Phobius"/>
    </source>
</evidence>
<keyword evidence="5 7" id="KW-0472">Membrane</keyword>
<dbReference type="PANTHER" id="PTHR30572:SF4">
    <property type="entry name" value="ABC TRANSPORTER PERMEASE YTRF"/>
    <property type="match status" value="1"/>
</dbReference>
<reference evidence="10 11" key="1">
    <citation type="submission" date="2018-07" db="EMBL/GenBank/DDBJ databases">
        <title>Genomic Encyclopedia of Type Strains, Phase IV (KMG-IV): sequencing the most valuable type-strain genomes for metagenomic binning, comparative biology and taxonomic classification.</title>
        <authorList>
            <person name="Goeker M."/>
        </authorList>
    </citation>
    <scope>NUCLEOTIDE SEQUENCE [LARGE SCALE GENOMIC DNA]</scope>
    <source>
        <strain evidence="10 11">DSM 21410</strain>
    </source>
</reference>
<feature type="domain" description="ABC3 transporter permease C-terminal" evidence="8">
    <location>
        <begin position="297"/>
        <end position="409"/>
    </location>
</feature>
<evidence type="ECO:0000256" key="5">
    <source>
        <dbReference type="ARBA" id="ARBA00023136"/>
    </source>
</evidence>
<dbReference type="EMBL" id="QPJS01000001">
    <property type="protein sequence ID" value="RCX05294.1"/>
    <property type="molecule type" value="Genomic_DNA"/>
</dbReference>
<dbReference type="Proteomes" id="UP000253517">
    <property type="component" value="Unassembled WGS sequence"/>
</dbReference>